<sequence>MWLLYPCVVVIKMKRVHFVAHGGAVQGVGFRFFTQKRANEQGITGWVKNIPNNKVEGEAQGDEQTLDAFLKDVDKGPKGAHVVKLDKEDRDVVQGETGFEVHR</sequence>
<dbReference type="EC" id="3.6.1.7" evidence="1"/>
<dbReference type="GO" id="GO:0003998">
    <property type="term" value="F:acylphosphatase activity"/>
    <property type="evidence" value="ECO:0007669"/>
    <property type="project" value="UniProtKB-EC"/>
</dbReference>
<dbReference type="EMBL" id="JH793704">
    <property type="protein sequence ID" value="ELQ42707.1"/>
    <property type="molecule type" value="Genomic_DNA"/>
</dbReference>
<dbReference type="InterPro" id="IPR001792">
    <property type="entry name" value="Acylphosphatase-like_dom"/>
</dbReference>
<gene>
    <name evidence="4" type="ORF">OOU_Y34scaffold00194g19</name>
</gene>
<dbReference type="Pfam" id="PF00708">
    <property type="entry name" value="Acylphosphatase"/>
    <property type="match status" value="1"/>
</dbReference>
<dbReference type="PANTHER" id="PTHR47268">
    <property type="entry name" value="ACYLPHOSPHATASE"/>
    <property type="match status" value="1"/>
</dbReference>
<proteinExistence type="inferred from homology"/>
<evidence type="ECO:0000256" key="1">
    <source>
        <dbReference type="PROSITE-ProRule" id="PRU00520"/>
    </source>
</evidence>
<dbReference type="PANTHER" id="PTHR47268:SF4">
    <property type="entry name" value="ACYLPHOSPHATASE"/>
    <property type="match status" value="1"/>
</dbReference>
<dbReference type="PROSITE" id="PS51160">
    <property type="entry name" value="ACYLPHOSPHATASE_3"/>
    <property type="match status" value="1"/>
</dbReference>
<evidence type="ECO:0000259" key="3">
    <source>
        <dbReference type="PROSITE" id="PS51160"/>
    </source>
</evidence>
<protein>
    <recommendedName>
        <fullName evidence="1">acylphosphatase</fullName>
        <ecNumber evidence="1">3.6.1.7</ecNumber>
    </recommendedName>
</protein>
<dbReference type="InterPro" id="IPR020456">
    <property type="entry name" value="Acylphosphatase"/>
</dbReference>
<accession>A0AA97PQ04</accession>
<reference evidence="4" key="1">
    <citation type="journal article" date="2012" name="PLoS Genet.">
        <title>Comparative analysis of the genomes of two field isolates of the rice blast fungus Magnaporthe oryzae.</title>
        <authorList>
            <person name="Xue M."/>
            <person name="Yang J."/>
            <person name="Li Z."/>
            <person name="Hu S."/>
            <person name="Yao N."/>
            <person name="Dean R.A."/>
            <person name="Zhao W."/>
            <person name="Shen M."/>
            <person name="Zhang H."/>
            <person name="Li C."/>
            <person name="Liu L."/>
            <person name="Cao L."/>
            <person name="Xu X."/>
            <person name="Xing Y."/>
            <person name="Hsiang T."/>
            <person name="Zhang Z."/>
            <person name="Xu J.R."/>
            <person name="Peng Y.L."/>
        </authorList>
    </citation>
    <scope>NUCLEOTIDE SEQUENCE</scope>
    <source>
        <strain evidence="4">Y34</strain>
    </source>
</reference>
<dbReference type="SUPFAM" id="SSF54975">
    <property type="entry name" value="Acylphosphatase/BLUF domain-like"/>
    <property type="match status" value="1"/>
</dbReference>
<keyword evidence="1" id="KW-0378">Hydrolase</keyword>
<dbReference type="InterPro" id="IPR036046">
    <property type="entry name" value="Acylphosphatase-like_dom_sf"/>
</dbReference>
<dbReference type="AlphaFoldDB" id="A0AA97PQ04"/>
<comment type="catalytic activity">
    <reaction evidence="1">
        <text>an acyl phosphate + H2O = a carboxylate + phosphate + H(+)</text>
        <dbReference type="Rhea" id="RHEA:14965"/>
        <dbReference type="ChEBI" id="CHEBI:15377"/>
        <dbReference type="ChEBI" id="CHEBI:15378"/>
        <dbReference type="ChEBI" id="CHEBI:29067"/>
        <dbReference type="ChEBI" id="CHEBI:43474"/>
        <dbReference type="ChEBI" id="CHEBI:59918"/>
        <dbReference type="EC" id="3.6.1.7"/>
    </reaction>
</comment>
<dbReference type="Gene3D" id="3.30.70.100">
    <property type="match status" value="1"/>
</dbReference>
<feature type="active site" evidence="1">
    <location>
        <position position="49"/>
    </location>
</feature>
<organism evidence="4">
    <name type="scientific">Pyricularia oryzae (strain Y34)</name>
    <name type="common">Rice blast fungus</name>
    <name type="synonym">Magnaporthe oryzae</name>
    <dbReference type="NCBI Taxonomy" id="1143189"/>
    <lineage>
        <taxon>Eukaryota</taxon>
        <taxon>Fungi</taxon>
        <taxon>Dikarya</taxon>
        <taxon>Ascomycota</taxon>
        <taxon>Pezizomycotina</taxon>
        <taxon>Sordariomycetes</taxon>
        <taxon>Sordariomycetidae</taxon>
        <taxon>Magnaporthales</taxon>
        <taxon>Pyriculariaceae</taxon>
        <taxon>Pyricularia</taxon>
    </lineage>
</organism>
<comment type="similarity">
    <text evidence="2">Belongs to the acylphosphatase family.</text>
</comment>
<evidence type="ECO:0000256" key="2">
    <source>
        <dbReference type="RuleBase" id="RU004168"/>
    </source>
</evidence>
<evidence type="ECO:0000313" key="4">
    <source>
        <dbReference type="EMBL" id="ELQ42707.1"/>
    </source>
</evidence>
<feature type="active site" evidence="1">
    <location>
        <position position="31"/>
    </location>
</feature>
<name>A0AA97PQ04_PYRO3</name>
<dbReference type="Proteomes" id="UP000011086">
    <property type="component" value="Unassembled WGS sequence"/>
</dbReference>
<feature type="domain" description="Acylphosphatase-like" evidence="3">
    <location>
        <begin position="15"/>
        <end position="103"/>
    </location>
</feature>